<dbReference type="InterPro" id="IPR052535">
    <property type="entry name" value="Bacilysin_H2HPP_isomerase"/>
</dbReference>
<proteinExistence type="predicted"/>
<dbReference type="AlphaFoldDB" id="A0A9W6JCY5"/>
<dbReference type="Gene3D" id="2.60.120.10">
    <property type="entry name" value="Jelly Rolls"/>
    <property type="match status" value="1"/>
</dbReference>
<dbReference type="InterPro" id="IPR011051">
    <property type="entry name" value="RmlC_Cupin_sf"/>
</dbReference>
<name>A0A9W6JCY5_9HYPH</name>
<reference evidence="3" key="2">
    <citation type="submission" date="2023-01" db="EMBL/GenBank/DDBJ databases">
        <authorList>
            <person name="Sun Q."/>
            <person name="Evtushenko L."/>
        </authorList>
    </citation>
    <scope>NUCLEOTIDE SEQUENCE</scope>
    <source>
        <strain evidence="3">VKM B-2484</strain>
    </source>
</reference>
<dbReference type="InterPro" id="IPR014710">
    <property type="entry name" value="RmlC-like_jellyroll"/>
</dbReference>
<keyword evidence="4" id="KW-1185">Reference proteome</keyword>
<dbReference type="SUPFAM" id="SSF51182">
    <property type="entry name" value="RmlC-like cupins"/>
    <property type="match status" value="1"/>
</dbReference>
<feature type="region of interest" description="Disordered" evidence="1">
    <location>
        <begin position="1"/>
        <end position="39"/>
    </location>
</feature>
<evidence type="ECO:0000256" key="1">
    <source>
        <dbReference type="SAM" id="MobiDB-lite"/>
    </source>
</evidence>
<reference evidence="3" key="1">
    <citation type="journal article" date="2014" name="Int. J. Syst. Evol. Microbiol.">
        <title>Complete genome sequence of Corynebacterium casei LMG S-19264T (=DSM 44701T), isolated from a smear-ripened cheese.</title>
        <authorList>
            <consortium name="US DOE Joint Genome Institute (JGI-PGF)"/>
            <person name="Walter F."/>
            <person name="Albersmeier A."/>
            <person name="Kalinowski J."/>
            <person name="Ruckert C."/>
        </authorList>
    </citation>
    <scope>NUCLEOTIDE SEQUENCE</scope>
    <source>
        <strain evidence="3">VKM B-2484</strain>
    </source>
</reference>
<accession>A0A9W6JCY5</accession>
<dbReference type="InterPro" id="IPR013096">
    <property type="entry name" value="Cupin_2"/>
</dbReference>
<dbReference type="EMBL" id="BSFJ01000035">
    <property type="protein sequence ID" value="GLK74028.1"/>
    <property type="molecule type" value="Genomic_DNA"/>
</dbReference>
<evidence type="ECO:0000259" key="2">
    <source>
        <dbReference type="Pfam" id="PF07883"/>
    </source>
</evidence>
<feature type="domain" description="Cupin type-2" evidence="2">
    <location>
        <begin position="89"/>
        <end position="152"/>
    </location>
</feature>
<dbReference type="Proteomes" id="UP001143370">
    <property type="component" value="Unassembled WGS sequence"/>
</dbReference>
<sequence length="184" mass="19582">MLDKSECPPATGQMSGNSTNACQGEKPMSTQTENKPAATRNAGAVKAGDGEYIFQLAELAGLDAGTGYSTAFGPVVEGERMQIGLMNKARGTGARPHSHPNEQWNYVIKGKLRVYIEGQEERIVGPGTLLYFPANKIHATVALPDEDVVFFVAKDLSHGIVGKAADGTMSGPHYDEGFAPKNED</sequence>
<protein>
    <recommendedName>
        <fullName evidence="2">Cupin type-2 domain-containing protein</fullName>
    </recommendedName>
</protein>
<feature type="compositionally biased region" description="Polar residues" evidence="1">
    <location>
        <begin position="12"/>
        <end position="34"/>
    </location>
</feature>
<gene>
    <name evidence="3" type="ORF">GCM10017643_41460</name>
</gene>
<dbReference type="Pfam" id="PF07883">
    <property type="entry name" value="Cupin_2"/>
    <property type="match status" value="1"/>
</dbReference>
<evidence type="ECO:0000313" key="3">
    <source>
        <dbReference type="EMBL" id="GLK74028.1"/>
    </source>
</evidence>
<organism evidence="3 4">
    <name type="scientific">Ancylobacter dichloromethanicus</name>
    <dbReference type="NCBI Taxonomy" id="518825"/>
    <lineage>
        <taxon>Bacteria</taxon>
        <taxon>Pseudomonadati</taxon>
        <taxon>Pseudomonadota</taxon>
        <taxon>Alphaproteobacteria</taxon>
        <taxon>Hyphomicrobiales</taxon>
        <taxon>Xanthobacteraceae</taxon>
        <taxon>Ancylobacter</taxon>
    </lineage>
</organism>
<dbReference type="PANTHER" id="PTHR40112">
    <property type="entry name" value="H2HPP ISOMERASE"/>
    <property type="match status" value="1"/>
</dbReference>
<evidence type="ECO:0000313" key="4">
    <source>
        <dbReference type="Proteomes" id="UP001143370"/>
    </source>
</evidence>
<comment type="caution">
    <text evidence="3">The sequence shown here is derived from an EMBL/GenBank/DDBJ whole genome shotgun (WGS) entry which is preliminary data.</text>
</comment>
<dbReference type="PANTHER" id="PTHR40112:SF1">
    <property type="entry name" value="H2HPP ISOMERASE"/>
    <property type="match status" value="1"/>
</dbReference>